<proteinExistence type="predicted"/>
<protein>
    <recommendedName>
        <fullName evidence="4">Transmembrane protein</fullName>
    </recommendedName>
</protein>
<dbReference type="EMBL" id="BSYO01000002">
    <property type="protein sequence ID" value="GMH00885.1"/>
    <property type="molecule type" value="Genomic_DNA"/>
</dbReference>
<feature type="transmembrane region" description="Helical" evidence="1">
    <location>
        <begin position="20"/>
        <end position="36"/>
    </location>
</feature>
<keyword evidence="1" id="KW-0472">Membrane</keyword>
<comment type="caution">
    <text evidence="2">The sequence shown here is derived from an EMBL/GenBank/DDBJ whole genome shotgun (WGS) entry which is preliminary data.</text>
</comment>
<organism evidence="2 3">
    <name type="scientific">Nepenthes gracilis</name>
    <name type="common">Slender pitcher plant</name>
    <dbReference type="NCBI Taxonomy" id="150966"/>
    <lineage>
        <taxon>Eukaryota</taxon>
        <taxon>Viridiplantae</taxon>
        <taxon>Streptophyta</taxon>
        <taxon>Embryophyta</taxon>
        <taxon>Tracheophyta</taxon>
        <taxon>Spermatophyta</taxon>
        <taxon>Magnoliopsida</taxon>
        <taxon>eudicotyledons</taxon>
        <taxon>Gunneridae</taxon>
        <taxon>Pentapetalae</taxon>
        <taxon>Caryophyllales</taxon>
        <taxon>Nepenthaceae</taxon>
        <taxon>Nepenthes</taxon>
    </lineage>
</organism>
<evidence type="ECO:0008006" key="4">
    <source>
        <dbReference type="Google" id="ProtNLM"/>
    </source>
</evidence>
<accession>A0AAD3P477</accession>
<evidence type="ECO:0000256" key="1">
    <source>
        <dbReference type="SAM" id="Phobius"/>
    </source>
</evidence>
<reference evidence="2" key="1">
    <citation type="submission" date="2023-05" db="EMBL/GenBank/DDBJ databases">
        <title>Nepenthes gracilis genome sequencing.</title>
        <authorList>
            <person name="Fukushima K."/>
        </authorList>
    </citation>
    <scope>NUCLEOTIDE SEQUENCE</scope>
    <source>
        <strain evidence="2">SING2019-196</strain>
    </source>
</reference>
<gene>
    <name evidence="2" type="ORF">Nepgr_002724</name>
</gene>
<keyword evidence="1" id="KW-0812">Transmembrane</keyword>
<evidence type="ECO:0000313" key="3">
    <source>
        <dbReference type="Proteomes" id="UP001279734"/>
    </source>
</evidence>
<name>A0AAD3P477_NEPGR</name>
<sequence length="185" mass="21341">MNVLDWQLWRHGYGIARNGFLGLLFSCLDCWFVSFYQNGSFRMGSYGCPVWYDLLEWLVGWCFARYGNCTPFFMEIKLVIYPGLWRRVGHSGLSGMNGGIGRVASRLSDGATGWFDANGWHAFLKCWYEHLCWFGHFGDLVPFARYASLYLAWLAFLVLSVWLVEDGLVSARLVRMVHCERFSAV</sequence>
<dbReference type="AlphaFoldDB" id="A0AAD3P477"/>
<keyword evidence="1" id="KW-1133">Transmembrane helix</keyword>
<evidence type="ECO:0000313" key="2">
    <source>
        <dbReference type="EMBL" id="GMH00885.1"/>
    </source>
</evidence>
<keyword evidence="3" id="KW-1185">Reference proteome</keyword>
<feature type="transmembrane region" description="Helical" evidence="1">
    <location>
        <begin position="143"/>
        <end position="164"/>
    </location>
</feature>
<dbReference type="Proteomes" id="UP001279734">
    <property type="component" value="Unassembled WGS sequence"/>
</dbReference>